<reference evidence="2" key="2">
    <citation type="journal article" date="2023" name="MicrobiologyOpen">
        <title>Genomics of the tumorigenes clade of the family Rhizobiaceae and description of Rhizobium rhododendri sp. nov.</title>
        <authorList>
            <person name="Kuzmanovic N."/>
            <person name="diCenzo G.C."/>
            <person name="Bunk B."/>
            <person name="Sproeer C."/>
            <person name="Fruehling A."/>
            <person name="Neumann-Schaal M."/>
            <person name="Overmann J."/>
            <person name="Smalla K."/>
        </authorList>
    </citation>
    <scope>NUCLEOTIDE SEQUENCE [LARGE SCALE GENOMIC DNA]</scope>
    <source>
        <strain evidence="2">1078</strain>
    </source>
</reference>
<evidence type="ECO:0000313" key="1">
    <source>
        <dbReference type="EMBL" id="WFR95963.1"/>
    </source>
</evidence>
<dbReference type="KEGG" id="rtu:PR017_02085"/>
<keyword evidence="2" id="KW-1185">Reference proteome</keyword>
<dbReference type="AlphaFoldDB" id="A0AAF1KR99"/>
<evidence type="ECO:0000313" key="2">
    <source>
        <dbReference type="Proteomes" id="UP000249499"/>
    </source>
</evidence>
<name>A0AAF1KR99_9HYPH</name>
<accession>A0AAF1KR99</accession>
<gene>
    <name evidence="1" type="ORF">PR017_02085</name>
</gene>
<sequence>MAQLIFIIVIGSVCWLIYKRFINAAQRLQQKSQRQERERSTGAMGTLVKDPLTGEYRLKRDEE</sequence>
<proteinExistence type="predicted"/>
<dbReference type="RefSeq" id="WP_111217662.1">
    <property type="nucleotide sequence ID" value="NZ_CP117255.1"/>
</dbReference>
<dbReference type="Proteomes" id="UP000249499">
    <property type="component" value="Chromosome"/>
</dbReference>
<dbReference type="EMBL" id="CP117255">
    <property type="protein sequence ID" value="WFR95963.1"/>
    <property type="molecule type" value="Genomic_DNA"/>
</dbReference>
<reference evidence="1 2" key="1">
    <citation type="journal article" date="2018" name="Sci. Rep.">
        <title>Rhizobium tumorigenes sp. nov., a novel plant tumorigenic bacterium isolated from cane gall tumors on thornless blackberry.</title>
        <authorList>
            <person name="Kuzmanovi N."/>
            <person name="Smalla K."/>
            <person name="Gronow S."/>
            <person name="PuBawska J."/>
        </authorList>
    </citation>
    <scope>NUCLEOTIDE SEQUENCE [LARGE SCALE GENOMIC DNA]</scope>
    <source>
        <strain evidence="1 2">1078</strain>
    </source>
</reference>
<protein>
    <submittedName>
        <fullName evidence="1">Uncharacterized protein</fullName>
    </submittedName>
</protein>
<organism evidence="1 2">
    <name type="scientific">Rhizobium tumorigenes</name>
    <dbReference type="NCBI Taxonomy" id="2041385"/>
    <lineage>
        <taxon>Bacteria</taxon>
        <taxon>Pseudomonadati</taxon>
        <taxon>Pseudomonadota</taxon>
        <taxon>Alphaproteobacteria</taxon>
        <taxon>Hyphomicrobiales</taxon>
        <taxon>Rhizobiaceae</taxon>
        <taxon>Rhizobium/Agrobacterium group</taxon>
        <taxon>Rhizobium</taxon>
    </lineage>
</organism>